<dbReference type="Gene3D" id="3.40.50.1820">
    <property type="entry name" value="alpha/beta hydrolase"/>
    <property type="match status" value="1"/>
</dbReference>
<accession>A0A8J9ZQE4</accession>
<protein>
    <submittedName>
        <fullName evidence="2">RBBP9 protein</fullName>
    </submittedName>
</protein>
<dbReference type="InterPro" id="IPR010662">
    <property type="entry name" value="RBBP9/YdeN"/>
</dbReference>
<proteinExistence type="predicted"/>
<keyword evidence="1" id="KW-0472">Membrane</keyword>
<organism evidence="2 3">
    <name type="scientific">Branchiostoma lanceolatum</name>
    <name type="common">Common lancelet</name>
    <name type="synonym">Amphioxus lanceolatum</name>
    <dbReference type="NCBI Taxonomy" id="7740"/>
    <lineage>
        <taxon>Eukaryota</taxon>
        <taxon>Metazoa</taxon>
        <taxon>Chordata</taxon>
        <taxon>Cephalochordata</taxon>
        <taxon>Leptocardii</taxon>
        <taxon>Amphioxiformes</taxon>
        <taxon>Branchiostomatidae</taxon>
        <taxon>Branchiostoma</taxon>
    </lineage>
</organism>
<dbReference type="SUPFAM" id="SSF53474">
    <property type="entry name" value="alpha/beta-Hydrolases"/>
    <property type="match status" value="1"/>
</dbReference>
<reference evidence="2" key="1">
    <citation type="submission" date="2022-01" db="EMBL/GenBank/DDBJ databases">
        <authorList>
            <person name="Braso-Vives M."/>
        </authorList>
    </citation>
    <scope>NUCLEOTIDE SEQUENCE</scope>
</reference>
<dbReference type="EMBL" id="OV696689">
    <property type="protein sequence ID" value="CAH1261619.1"/>
    <property type="molecule type" value="Genomic_DNA"/>
</dbReference>
<keyword evidence="3" id="KW-1185">Reference proteome</keyword>
<evidence type="ECO:0000313" key="2">
    <source>
        <dbReference type="EMBL" id="CAH1261619.1"/>
    </source>
</evidence>
<feature type="transmembrane region" description="Helical" evidence="1">
    <location>
        <begin position="15"/>
        <end position="34"/>
    </location>
</feature>
<dbReference type="InterPro" id="IPR029058">
    <property type="entry name" value="AB_hydrolase_fold"/>
</dbReference>
<evidence type="ECO:0000313" key="3">
    <source>
        <dbReference type="Proteomes" id="UP000838412"/>
    </source>
</evidence>
<dbReference type="GO" id="GO:0016787">
    <property type="term" value="F:hydrolase activity"/>
    <property type="evidence" value="ECO:0007669"/>
    <property type="project" value="InterPro"/>
</dbReference>
<dbReference type="PANTHER" id="PTHR15394">
    <property type="entry name" value="SERINE HYDROLASE RBBP9"/>
    <property type="match status" value="1"/>
</dbReference>
<evidence type="ECO:0000256" key="1">
    <source>
        <dbReference type="SAM" id="Phobius"/>
    </source>
</evidence>
<dbReference type="Pfam" id="PF06821">
    <property type="entry name" value="Ser_hydrolase"/>
    <property type="match status" value="1"/>
</dbReference>
<dbReference type="AlphaFoldDB" id="A0A8J9ZQE4"/>
<keyword evidence="1" id="KW-1133">Transmembrane helix</keyword>
<name>A0A8J9ZQE4_BRALA</name>
<keyword evidence="1" id="KW-0812">Transmembrane</keyword>
<dbReference type="Proteomes" id="UP000838412">
    <property type="component" value="Chromosome 4"/>
</dbReference>
<gene>
    <name evidence="2" type="primary">RBBP9</name>
    <name evidence="2" type="ORF">BLAG_LOCUS16986</name>
</gene>
<dbReference type="OrthoDB" id="2369073at2759"/>
<dbReference type="PANTHER" id="PTHR15394:SF3">
    <property type="entry name" value="SERINE HYDROLASE RBBP9"/>
    <property type="match status" value="1"/>
</dbReference>
<sequence length="227" mass="25806">MDVPGSVHKVLEDGLFYVICVLLALQIVSTLLRIDSYRTGGAMSSRAEKAVIVPGNGAGDVYNSNWYDWVKSNLDDVPNFKCTLKNMPDPVVARENIWIPFMHDELQCDERTIIIGHSSGAEAAMRYAEQYRVFGIVLVSACVTDLGDEHERASGYYSRPWEWDKVKANTRWVVQFGSKDDPFIPWEEQQKVAQGLSTELHKFTNRGHFMSYDFPELVEVVKTHVDQ</sequence>